<feature type="region of interest" description="Disordered" evidence="1">
    <location>
        <begin position="27"/>
        <end position="63"/>
    </location>
</feature>
<evidence type="ECO:0000259" key="2">
    <source>
        <dbReference type="Pfam" id="PF09330"/>
    </source>
</evidence>
<dbReference type="Gene3D" id="3.30.43.10">
    <property type="entry name" value="Uridine Diphospho-n-acetylenolpyruvylglucosamine Reductase, domain 2"/>
    <property type="match status" value="1"/>
</dbReference>
<dbReference type="InterPro" id="IPR015409">
    <property type="entry name" value="Lactate_DH_C"/>
</dbReference>
<name>A0A3M6QST9_9BURK</name>
<sequence>MLESNGACRKPALASHYRALNLTNSFNPGIGHTSRQRHWGCAPQWPQGYRENASPQDIQSIES</sequence>
<dbReference type="Proteomes" id="UP000281171">
    <property type="component" value="Unassembled WGS sequence"/>
</dbReference>
<feature type="compositionally biased region" description="Polar residues" evidence="1">
    <location>
        <begin position="53"/>
        <end position="63"/>
    </location>
</feature>
<gene>
    <name evidence="3" type="ORF">EBQ24_11840</name>
</gene>
<evidence type="ECO:0000313" key="4">
    <source>
        <dbReference type="Proteomes" id="UP000281171"/>
    </source>
</evidence>
<dbReference type="GO" id="GO:0050660">
    <property type="term" value="F:flavin adenine dinucleotide binding"/>
    <property type="evidence" value="ECO:0007669"/>
    <property type="project" value="InterPro"/>
</dbReference>
<evidence type="ECO:0000256" key="1">
    <source>
        <dbReference type="SAM" id="MobiDB-lite"/>
    </source>
</evidence>
<proteinExistence type="predicted"/>
<dbReference type="Pfam" id="PF09330">
    <property type="entry name" value="Lact-deh-memb"/>
    <property type="match status" value="1"/>
</dbReference>
<comment type="caution">
    <text evidence="3">The sequence shown here is derived from an EMBL/GenBank/DDBJ whole genome shotgun (WGS) entry which is preliminary data.</text>
</comment>
<dbReference type="InterPro" id="IPR016167">
    <property type="entry name" value="FAD-bd_PCMH_sub1"/>
</dbReference>
<dbReference type="EMBL" id="RDQK01000036">
    <property type="protein sequence ID" value="RMX06104.1"/>
    <property type="molecule type" value="Genomic_DNA"/>
</dbReference>
<reference evidence="3 4" key="1">
    <citation type="submission" date="2018-10" db="EMBL/GenBank/DDBJ databases">
        <title>Comamonadaceae CDC group NO-1 genome sequencing and assembly.</title>
        <authorList>
            <person name="Bernier A.-M."/>
            <person name="Bernard K."/>
        </authorList>
    </citation>
    <scope>NUCLEOTIDE SEQUENCE [LARGE SCALE GENOMIC DNA]</scope>
    <source>
        <strain evidence="3 4">NML180581</strain>
    </source>
</reference>
<dbReference type="AlphaFoldDB" id="A0A3M6QST9"/>
<feature type="domain" description="D-lactate dehydrogenase membrane binding C-terminal" evidence="2">
    <location>
        <begin position="10"/>
        <end position="39"/>
    </location>
</feature>
<evidence type="ECO:0000313" key="3">
    <source>
        <dbReference type="EMBL" id="RMX06104.1"/>
    </source>
</evidence>
<protein>
    <recommendedName>
        <fullName evidence="2">D-lactate dehydrogenase membrane binding C-terminal domain-containing protein</fullName>
    </recommendedName>
</protein>
<dbReference type="GO" id="GO:0055085">
    <property type="term" value="P:transmembrane transport"/>
    <property type="evidence" value="ECO:0007669"/>
    <property type="project" value="InterPro"/>
</dbReference>
<accession>A0A3M6QST9</accession>
<organism evidence="3 4">
    <name type="scientific">Allofranklinella schreckenbergeri</name>
    <dbReference type="NCBI Taxonomy" id="1076744"/>
    <lineage>
        <taxon>Bacteria</taxon>
        <taxon>Pseudomonadati</taxon>
        <taxon>Pseudomonadota</taxon>
        <taxon>Betaproteobacteria</taxon>
        <taxon>Burkholderiales</taxon>
        <taxon>Comamonadaceae</taxon>
        <taxon>Allofranklinella</taxon>
    </lineage>
</organism>